<evidence type="ECO:0000313" key="6">
    <source>
        <dbReference type="Proteomes" id="UP000006890"/>
    </source>
</evidence>
<evidence type="ECO:0000256" key="1">
    <source>
        <dbReference type="ARBA" id="ARBA00005695"/>
    </source>
</evidence>
<feature type="domain" description="Solute-binding protein family 5" evidence="4">
    <location>
        <begin position="90"/>
        <end position="494"/>
    </location>
</feature>
<dbReference type="RefSeq" id="WP_013404217.1">
    <property type="nucleotide sequence ID" value="NC_014652.1"/>
</dbReference>
<dbReference type="eggNOG" id="COG0747">
    <property type="taxonomic scope" value="Bacteria"/>
</dbReference>
<dbReference type="Pfam" id="PF00496">
    <property type="entry name" value="SBP_bac_5"/>
    <property type="match status" value="1"/>
</dbReference>
<dbReference type="Proteomes" id="UP000006890">
    <property type="component" value="Chromosome"/>
</dbReference>
<gene>
    <name evidence="5" type="ordered locus">Calhy_2377</name>
</gene>
<dbReference type="HOGENOM" id="CLU_431270_0_0_9"/>
<name>E4Q927_CALH1</name>
<dbReference type="PANTHER" id="PTHR30290">
    <property type="entry name" value="PERIPLASMIC BINDING COMPONENT OF ABC TRANSPORTER"/>
    <property type="match status" value="1"/>
</dbReference>
<evidence type="ECO:0000256" key="3">
    <source>
        <dbReference type="ARBA" id="ARBA00022729"/>
    </source>
</evidence>
<dbReference type="STRING" id="632292.Calhy_2377"/>
<dbReference type="Gene3D" id="3.40.190.10">
    <property type="entry name" value="Periplasmic binding protein-like II"/>
    <property type="match status" value="1"/>
</dbReference>
<comment type="similarity">
    <text evidence="1">Belongs to the bacterial solute-binding protein 5 family.</text>
</comment>
<protein>
    <submittedName>
        <fullName evidence="5">Extracellular solute-binding protein family 5</fullName>
    </submittedName>
</protein>
<dbReference type="EMBL" id="CP002219">
    <property type="protein sequence ID" value="ADQ08076.1"/>
    <property type="molecule type" value="Genomic_DNA"/>
</dbReference>
<dbReference type="GO" id="GO:0043190">
    <property type="term" value="C:ATP-binding cassette (ABC) transporter complex"/>
    <property type="evidence" value="ECO:0007669"/>
    <property type="project" value="InterPro"/>
</dbReference>
<dbReference type="AlphaFoldDB" id="E4Q927"/>
<reference evidence="5 6" key="2">
    <citation type="journal article" date="2011" name="J. Bacteriol.">
        <title>Complete genome sequences for the anaerobic, extremely thermophilic plant biomass-degrading bacteria Caldicellulosiruptor hydrothermalis, Caldicellulosiruptor kristjanssonii, Caldicellulosiruptor kronotskyensis, Caldicellulosiruptor owensenis, and Caldicellulosiruptor lactoaceticus.</title>
        <authorList>
            <person name="Blumer-Schuette S.E."/>
            <person name="Ozdemir I."/>
            <person name="Mistry D."/>
            <person name="Lucas S."/>
            <person name="Lapidus A."/>
            <person name="Cheng J.F."/>
            <person name="Goodwin L.A."/>
            <person name="Pitluck S."/>
            <person name="Land M.L."/>
            <person name="Hauser L.J."/>
            <person name="Woyke T."/>
            <person name="Mikhailova N."/>
            <person name="Pati A."/>
            <person name="Kyrpides N.C."/>
            <person name="Ivanova N."/>
            <person name="Detter J.C."/>
            <person name="Walston-Davenport K."/>
            <person name="Han S."/>
            <person name="Adams M.W."/>
            <person name="Kelly R.M."/>
        </authorList>
    </citation>
    <scope>NUCLEOTIDE SEQUENCE [LARGE SCALE GENOMIC DNA]</scope>
    <source>
        <strain evidence="6">DSM 18901 / VKM B-2411 / 108</strain>
    </source>
</reference>
<dbReference type="OrthoDB" id="9796817at2"/>
<dbReference type="InterPro" id="IPR030678">
    <property type="entry name" value="Peptide/Ni-bd"/>
</dbReference>
<proteinExistence type="inferred from homology"/>
<dbReference type="KEGG" id="chd:Calhy_2377"/>
<dbReference type="InterPro" id="IPR039424">
    <property type="entry name" value="SBP_5"/>
</dbReference>
<evidence type="ECO:0000259" key="4">
    <source>
        <dbReference type="Pfam" id="PF00496"/>
    </source>
</evidence>
<dbReference type="PANTHER" id="PTHR30290:SF9">
    <property type="entry name" value="OLIGOPEPTIDE-BINDING PROTEIN APPA"/>
    <property type="match status" value="1"/>
</dbReference>
<dbReference type="Gene3D" id="3.10.105.10">
    <property type="entry name" value="Dipeptide-binding Protein, Domain 3"/>
    <property type="match status" value="1"/>
</dbReference>
<dbReference type="GO" id="GO:0015833">
    <property type="term" value="P:peptide transport"/>
    <property type="evidence" value="ECO:0007669"/>
    <property type="project" value="TreeGrafter"/>
</dbReference>
<keyword evidence="6" id="KW-1185">Reference proteome</keyword>
<dbReference type="PIRSF" id="PIRSF002741">
    <property type="entry name" value="MppA"/>
    <property type="match status" value="1"/>
</dbReference>
<dbReference type="GO" id="GO:0042597">
    <property type="term" value="C:periplasmic space"/>
    <property type="evidence" value="ECO:0007669"/>
    <property type="project" value="UniProtKB-ARBA"/>
</dbReference>
<dbReference type="InterPro" id="IPR000914">
    <property type="entry name" value="SBP_5_dom"/>
</dbReference>
<dbReference type="GO" id="GO:1904680">
    <property type="term" value="F:peptide transmembrane transporter activity"/>
    <property type="evidence" value="ECO:0007669"/>
    <property type="project" value="TreeGrafter"/>
</dbReference>
<dbReference type="Gene3D" id="3.90.76.10">
    <property type="entry name" value="Dipeptide-binding Protein, Domain 1"/>
    <property type="match status" value="1"/>
</dbReference>
<reference key="1">
    <citation type="submission" date="2010-09" db="EMBL/GenBank/DDBJ databases">
        <title>Complete sequence of Caldicellulosiruptor hydrothermalis 108.</title>
        <authorList>
            <consortium name="US DOE Joint Genome Institute"/>
            <person name="Lucas S."/>
            <person name="Copeland A."/>
            <person name="Lapidus A."/>
            <person name="Cheng J.-F."/>
            <person name="Bruce D."/>
            <person name="Goodwin L."/>
            <person name="Pitluck S."/>
            <person name="Davenport K."/>
            <person name="Detter J.C."/>
            <person name="Han C."/>
            <person name="Tapia R."/>
            <person name="Land M."/>
            <person name="Hauser L."/>
            <person name="Chang Y.-J."/>
            <person name="Jeffries C."/>
            <person name="Kyrpides N."/>
            <person name="Ivanova N."/>
            <person name="Mikhailova N."/>
            <person name="Blumer-Schuette S.E."/>
            <person name="Kelly R.M."/>
            <person name="Woyke T."/>
        </authorList>
    </citation>
    <scope>NUCLEOTIDE SEQUENCE</scope>
    <source>
        <strain>108</strain>
    </source>
</reference>
<dbReference type="CDD" id="cd08509">
    <property type="entry name" value="PBP2_TmCBP_oligosaccharides_like"/>
    <property type="match status" value="1"/>
</dbReference>
<evidence type="ECO:0000313" key="5">
    <source>
        <dbReference type="EMBL" id="ADQ08076.1"/>
    </source>
</evidence>
<organism evidence="5 6">
    <name type="scientific">Caldicellulosiruptor hydrothermalis (strain DSM 18901 / VKM B-2411 / 108)</name>
    <dbReference type="NCBI Taxonomy" id="632292"/>
    <lineage>
        <taxon>Bacteria</taxon>
        <taxon>Bacillati</taxon>
        <taxon>Bacillota</taxon>
        <taxon>Bacillota incertae sedis</taxon>
        <taxon>Caldicellulosiruptorales</taxon>
        <taxon>Caldicellulosiruptoraceae</taxon>
        <taxon>Caldicellulosiruptor</taxon>
    </lineage>
</organism>
<evidence type="ECO:0000256" key="2">
    <source>
        <dbReference type="ARBA" id="ARBA00022448"/>
    </source>
</evidence>
<keyword evidence="3" id="KW-0732">Signal</keyword>
<accession>E4Q927</accession>
<keyword evidence="2" id="KW-0813">Transport</keyword>
<sequence>MGSFKSYFKKAFVVFLVLSFIATSFLAFDFGNAATKLNNTEKVFRALDNWPKPPLYQGNVFASGGVGYYGERFMFEGLFLIVRSTDQIFNRLAQSYEHKGNKTIVHLRKNVKWHDGQKFTSKDVWAYYILNNGVEVARRLDSIETPDDYTVVFNWHEPAPFPELRIIFLAQDRQGTIPYHIYKKYVDNAAKILSSAKKTNDPAKRGPFGYEITDSIRKQLDNNWQQFLKYNPKKPIGTGPFKFYAVSDTQLVLVKNKDYWDAKNVTFEKVVFYQVNDLSSQYAMLRAGKLENFNYTQPKDVLESILRANKDLVHYKMFDPACAGLLLNVRKYPFNNVKFRQALVYALDRTKIREFANYYATEYKKYSSLGIAQSELNKWVSVDTQKKMTDYSYNPKKAEQLLREIGWRKGADGIWVDPNGKKYEFYIGVAAGWEAVINYSQAVAEQLTAFGLPTKVKIVEGSTYWQKVQEGAYDIGTDWVDITWYSSDPYFYLSQTFGWIATINGLPRDPKTGKLTLKLKGPDGKEIDVAKILDEYPYTYDLKKRMKMVNDLVYAINENAFNIALYQNTTGVWINTKTFGGKLPMADQFAKYNRNMPLPTNKEDKRRIAILNLGFGGYMSLVNGEYQPK</sequence>
<dbReference type="SUPFAM" id="SSF53850">
    <property type="entry name" value="Periplasmic binding protein-like II"/>
    <property type="match status" value="1"/>
</dbReference>